<protein>
    <submittedName>
        <fullName evidence="1">Uncharacterized protein</fullName>
    </submittedName>
</protein>
<name>A0ACB9DGE1_9ASTR</name>
<keyword evidence="2" id="KW-1185">Reference proteome</keyword>
<dbReference type="Proteomes" id="UP001056120">
    <property type="component" value="Linkage Group LG19"/>
</dbReference>
<evidence type="ECO:0000313" key="2">
    <source>
        <dbReference type="Proteomes" id="UP001056120"/>
    </source>
</evidence>
<proteinExistence type="predicted"/>
<evidence type="ECO:0000313" key="1">
    <source>
        <dbReference type="EMBL" id="KAI3745536.1"/>
    </source>
</evidence>
<comment type="caution">
    <text evidence="1">The sequence shown here is derived from an EMBL/GenBank/DDBJ whole genome shotgun (WGS) entry which is preliminary data.</text>
</comment>
<organism evidence="1 2">
    <name type="scientific">Smallanthus sonchifolius</name>
    <dbReference type="NCBI Taxonomy" id="185202"/>
    <lineage>
        <taxon>Eukaryota</taxon>
        <taxon>Viridiplantae</taxon>
        <taxon>Streptophyta</taxon>
        <taxon>Embryophyta</taxon>
        <taxon>Tracheophyta</taxon>
        <taxon>Spermatophyta</taxon>
        <taxon>Magnoliopsida</taxon>
        <taxon>eudicotyledons</taxon>
        <taxon>Gunneridae</taxon>
        <taxon>Pentapetalae</taxon>
        <taxon>asterids</taxon>
        <taxon>campanulids</taxon>
        <taxon>Asterales</taxon>
        <taxon>Asteraceae</taxon>
        <taxon>Asteroideae</taxon>
        <taxon>Heliantheae alliance</taxon>
        <taxon>Millerieae</taxon>
        <taxon>Smallanthus</taxon>
    </lineage>
</organism>
<gene>
    <name evidence="1" type="ORF">L1987_58650</name>
</gene>
<dbReference type="EMBL" id="CM042036">
    <property type="protein sequence ID" value="KAI3745536.1"/>
    <property type="molecule type" value="Genomic_DNA"/>
</dbReference>
<sequence>MAGTKNMLFSISFPNTLNTDAITQTISKRPTSKIPRFLSSCNNKLKTLKLVKATLAMDLFQVKVDHVPSILKVTATVTVKVSNEISMMKIPWLYSQNDMKPEEKGVGFQLVSTQLDPSTKKPKVSKECVNNWWKCSSRKAIGEGCFRFEVELEIDADFGEPGAILAYLPSQTPNGLKNLRLKELENKRGDGNGHRLPSDRIYDYDTYNDLGNPDKGAEYARPTLGDVTTEIPVNTMISSIYVPRDEALEGTRRKDIHMGIWKGVLHNIPPMLATLYNDNGVPRDFEDITCLYRNIPQVEMSLNMHGLLKFLDIRGSIEEIFKFETPKNLSWNVTSYVQDDHELGRQTLAGMNPVSIEKLKVYPPVSKLDPTVYGPLESALKEEHIICHLNGMSVQQALDENKLFILDYHDIYLPFLERINSQQDRKAYATCTIFFLTTMGTLKPIAIELSLPPTDTNIPSKQVLTPPADATTNWLWKLGKAHVCSNDNGVHQLIHHWLRVHACMEPFIIATHRHLSSLHPIFKLLSLHMKHALAINAMARESLISAEGIIECGFSPGKYSNEMVCAAYRDWWCKA</sequence>
<accession>A0ACB9DGE1</accession>
<reference evidence="2" key="1">
    <citation type="journal article" date="2022" name="Mol. Ecol. Resour.">
        <title>The genomes of chicory, endive, great burdock and yacon provide insights into Asteraceae palaeo-polyploidization history and plant inulin production.</title>
        <authorList>
            <person name="Fan W."/>
            <person name="Wang S."/>
            <person name="Wang H."/>
            <person name="Wang A."/>
            <person name="Jiang F."/>
            <person name="Liu H."/>
            <person name="Zhao H."/>
            <person name="Xu D."/>
            <person name="Zhang Y."/>
        </authorList>
    </citation>
    <scope>NUCLEOTIDE SEQUENCE [LARGE SCALE GENOMIC DNA]</scope>
    <source>
        <strain evidence="2">cv. Yunnan</strain>
    </source>
</reference>
<reference evidence="1 2" key="2">
    <citation type="journal article" date="2022" name="Mol. Ecol. Resour.">
        <title>The genomes of chicory, endive, great burdock and yacon provide insights into Asteraceae paleo-polyploidization history and plant inulin production.</title>
        <authorList>
            <person name="Fan W."/>
            <person name="Wang S."/>
            <person name="Wang H."/>
            <person name="Wang A."/>
            <person name="Jiang F."/>
            <person name="Liu H."/>
            <person name="Zhao H."/>
            <person name="Xu D."/>
            <person name="Zhang Y."/>
        </authorList>
    </citation>
    <scope>NUCLEOTIDE SEQUENCE [LARGE SCALE GENOMIC DNA]</scope>
    <source>
        <strain evidence="2">cv. Yunnan</strain>
        <tissue evidence="1">Leaves</tissue>
    </source>
</reference>